<accession>A0AA39IRC8</accession>
<gene>
    <name evidence="2" type="ORF">QR680_011150</name>
</gene>
<sequence>MKASVLFLALLFAFVHFSSADLLLGDDPTDSFGHLRAFRFKRDWSDRMAQQTGWSNWKCLYYSYPDCLTI</sequence>
<organism evidence="2 3">
    <name type="scientific">Steinernema hermaphroditum</name>
    <dbReference type="NCBI Taxonomy" id="289476"/>
    <lineage>
        <taxon>Eukaryota</taxon>
        <taxon>Metazoa</taxon>
        <taxon>Ecdysozoa</taxon>
        <taxon>Nematoda</taxon>
        <taxon>Chromadorea</taxon>
        <taxon>Rhabditida</taxon>
        <taxon>Tylenchina</taxon>
        <taxon>Panagrolaimomorpha</taxon>
        <taxon>Strongyloidoidea</taxon>
        <taxon>Steinernematidae</taxon>
        <taxon>Steinernema</taxon>
    </lineage>
</organism>
<comment type="caution">
    <text evidence="2">The sequence shown here is derived from an EMBL/GenBank/DDBJ whole genome shotgun (WGS) entry which is preliminary data.</text>
</comment>
<feature type="signal peptide" evidence="1">
    <location>
        <begin position="1"/>
        <end position="20"/>
    </location>
</feature>
<dbReference type="Proteomes" id="UP001175271">
    <property type="component" value="Unassembled WGS sequence"/>
</dbReference>
<evidence type="ECO:0000256" key="1">
    <source>
        <dbReference type="SAM" id="SignalP"/>
    </source>
</evidence>
<name>A0AA39IRC8_9BILA</name>
<keyword evidence="1" id="KW-0732">Signal</keyword>
<reference evidence="2" key="1">
    <citation type="submission" date="2023-06" db="EMBL/GenBank/DDBJ databases">
        <title>Genomic analysis of the entomopathogenic nematode Steinernema hermaphroditum.</title>
        <authorList>
            <person name="Schwarz E.M."/>
            <person name="Heppert J.K."/>
            <person name="Baniya A."/>
            <person name="Schwartz H.T."/>
            <person name="Tan C.-H."/>
            <person name="Antoshechkin I."/>
            <person name="Sternberg P.W."/>
            <person name="Goodrich-Blair H."/>
            <person name="Dillman A.R."/>
        </authorList>
    </citation>
    <scope>NUCLEOTIDE SEQUENCE</scope>
    <source>
        <strain evidence="2">PS9179</strain>
        <tissue evidence="2">Whole animal</tissue>
    </source>
</reference>
<feature type="chain" id="PRO_5041439219" evidence="1">
    <location>
        <begin position="21"/>
        <end position="70"/>
    </location>
</feature>
<dbReference type="AlphaFoldDB" id="A0AA39IRC8"/>
<evidence type="ECO:0000313" key="2">
    <source>
        <dbReference type="EMBL" id="KAK0429038.1"/>
    </source>
</evidence>
<keyword evidence="3" id="KW-1185">Reference proteome</keyword>
<dbReference type="EMBL" id="JAUCMV010000001">
    <property type="protein sequence ID" value="KAK0429038.1"/>
    <property type="molecule type" value="Genomic_DNA"/>
</dbReference>
<protein>
    <submittedName>
        <fullName evidence="2">Uncharacterized protein</fullName>
    </submittedName>
</protein>
<evidence type="ECO:0000313" key="3">
    <source>
        <dbReference type="Proteomes" id="UP001175271"/>
    </source>
</evidence>
<proteinExistence type="predicted"/>